<evidence type="ECO:0000313" key="2">
    <source>
        <dbReference type="EMBL" id="KZO90905.1"/>
    </source>
</evidence>
<evidence type="ECO:0000313" key="3">
    <source>
        <dbReference type="Proteomes" id="UP000076738"/>
    </source>
</evidence>
<name>A0A167GTX4_CALVF</name>
<evidence type="ECO:0000256" key="1">
    <source>
        <dbReference type="SAM" id="MobiDB-lite"/>
    </source>
</evidence>
<proteinExistence type="predicted"/>
<reference evidence="2 3" key="1">
    <citation type="journal article" date="2016" name="Mol. Biol. Evol.">
        <title>Comparative Genomics of Early-Diverging Mushroom-Forming Fungi Provides Insights into the Origins of Lignocellulose Decay Capabilities.</title>
        <authorList>
            <person name="Nagy L.G."/>
            <person name="Riley R."/>
            <person name="Tritt A."/>
            <person name="Adam C."/>
            <person name="Daum C."/>
            <person name="Floudas D."/>
            <person name="Sun H."/>
            <person name="Yadav J.S."/>
            <person name="Pangilinan J."/>
            <person name="Larsson K.H."/>
            <person name="Matsuura K."/>
            <person name="Barry K."/>
            <person name="Labutti K."/>
            <person name="Kuo R."/>
            <person name="Ohm R.A."/>
            <person name="Bhattacharya S.S."/>
            <person name="Shirouzu T."/>
            <person name="Yoshinaga Y."/>
            <person name="Martin F.M."/>
            <person name="Grigoriev I.V."/>
            <person name="Hibbett D.S."/>
        </authorList>
    </citation>
    <scope>NUCLEOTIDE SEQUENCE [LARGE SCALE GENOMIC DNA]</scope>
    <source>
        <strain evidence="2 3">TUFC12733</strain>
    </source>
</reference>
<gene>
    <name evidence="2" type="ORF">CALVIDRAFT_542274</name>
</gene>
<dbReference type="EMBL" id="KV417332">
    <property type="protein sequence ID" value="KZO90905.1"/>
    <property type="molecule type" value="Genomic_DNA"/>
</dbReference>
<organism evidence="2 3">
    <name type="scientific">Calocera viscosa (strain TUFC12733)</name>
    <dbReference type="NCBI Taxonomy" id="1330018"/>
    <lineage>
        <taxon>Eukaryota</taxon>
        <taxon>Fungi</taxon>
        <taxon>Dikarya</taxon>
        <taxon>Basidiomycota</taxon>
        <taxon>Agaricomycotina</taxon>
        <taxon>Dacrymycetes</taxon>
        <taxon>Dacrymycetales</taxon>
        <taxon>Dacrymycetaceae</taxon>
        <taxon>Calocera</taxon>
    </lineage>
</organism>
<protein>
    <submittedName>
        <fullName evidence="2">Uncharacterized protein</fullName>
    </submittedName>
</protein>
<sequence>MPSKDGPDLVVPDYERPVGDSSNELIQARVAKMILEQEMNIEVTVPKKNRGRWLREDVLRTLAKASWPNMKLIWSTQKKVAEDGGESKTKRDRRARRAPLQSSDNAGFHLDREQIPSVRPLWS</sequence>
<feature type="region of interest" description="Disordered" evidence="1">
    <location>
        <begin position="78"/>
        <end position="123"/>
    </location>
</feature>
<feature type="compositionally biased region" description="Basic and acidic residues" evidence="1">
    <location>
        <begin position="79"/>
        <end position="89"/>
    </location>
</feature>
<dbReference type="AlphaFoldDB" id="A0A167GTX4"/>
<accession>A0A167GTX4</accession>
<dbReference type="Proteomes" id="UP000076738">
    <property type="component" value="Unassembled WGS sequence"/>
</dbReference>
<keyword evidence="3" id="KW-1185">Reference proteome</keyword>